<comment type="similarity">
    <text evidence="2 6">Belongs to the SURF1 family.</text>
</comment>
<dbReference type="AlphaFoldDB" id="A0A5R9BBI4"/>
<comment type="caution">
    <text evidence="8">The sequence shown here is derived from an EMBL/GenBank/DDBJ whole genome shotgun (WGS) entry which is preliminary data.</text>
</comment>
<evidence type="ECO:0000256" key="1">
    <source>
        <dbReference type="ARBA" id="ARBA00004370"/>
    </source>
</evidence>
<sequence>MLGQWQLDRREGALEEINRVVSNYDEDPVSYTEARNLFAEGDPSDEWTVVELRGEYLSDDSLLVRNRGHGGQVGYEQLVPFRDAPTGDVVVVSRGWLPTSSADGSVPEFNPEPPGRDVEVVARMKPAEPDIDRGAPEGQLASIDLAEYQEHVSYEIVEGAYARMAEESPEPAEAPYQLARPSLDEGPHLSYSMQWVAFGLLSFVGWGYAARVHRRNLDLEELDDAVDTSTSEPLGSADPRLEKLERKRRAKELRRRQTGRYSDEDAEDAWVDQRLTPR</sequence>
<dbReference type="Proteomes" id="UP000310458">
    <property type="component" value="Unassembled WGS sequence"/>
</dbReference>
<keyword evidence="9" id="KW-1185">Reference proteome</keyword>
<name>A0A5R9BBI4_9MICC</name>
<accession>A0A5R9BBI4</accession>
<evidence type="ECO:0000256" key="7">
    <source>
        <dbReference type="SAM" id="MobiDB-lite"/>
    </source>
</evidence>
<dbReference type="OrthoDB" id="9807214at2"/>
<dbReference type="InterPro" id="IPR045214">
    <property type="entry name" value="Surf1/Surf4"/>
</dbReference>
<feature type="compositionally biased region" description="Basic residues" evidence="7">
    <location>
        <begin position="246"/>
        <end position="258"/>
    </location>
</feature>
<evidence type="ECO:0000256" key="2">
    <source>
        <dbReference type="ARBA" id="ARBA00007165"/>
    </source>
</evidence>
<protein>
    <recommendedName>
        <fullName evidence="6">SURF1-like protein</fullName>
    </recommendedName>
</protein>
<dbReference type="PROSITE" id="PS50895">
    <property type="entry name" value="SURF1"/>
    <property type="match status" value="1"/>
</dbReference>
<dbReference type="GO" id="GO:0005886">
    <property type="term" value="C:plasma membrane"/>
    <property type="evidence" value="ECO:0007669"/>
    <property type="project" value="UniProtKB-SubCell"/>
</dbReference>
<organism evidence="8 9">
    <name type="scientific">Nesterenkonia salmonea</name>
    <dbReference type="NCBI Taxonomy" id="1804987"/>
    <lineage>
        <taxon>Bacteria</taxon>
        <taxon>Bacillati</taxon>
        <taxon>Actinomycetota</taxon>
        <taxon>Actinomycetes</taxon>
        <taxon>Micrococcales</taxon>
        <taxon>Micrococcaceae</taxon>
        <taxon>Nesterenkonia</taxon>
    </lineage>
</organism>
<dbReference type="Pfam" id="PF02104">
    <property type="entry name" value="SURF1"/>
    <property type="match status" value="1"/>
</dbReference>
<evidence type="ECO:0000256" key="3">
    <source>
        <dbReference type="ARBA" id="ARBA00022692"/>
    </source>
</evidence>
<gene>
    <name evidence="8" type="ORF">FEF26_06835</name>
</gene>
<dbReference type="PANTHER" id="PTHR23427:SF2">
    <property type="entry name" value="SURFEIT LOCUS PROTEIN 1"/>
    <property type="match status" value="1"/>
</dbReference>
<keyword evidence="3" id="KW-0812">Transmembrane</keyword>
<evidence type="ECO:0000256" key="6">
    <source>
        <dbReference type="RuleBase" id="RU363076"/>
    </source>
</evidence>
<proteinExistence type="inferred from homology"/>
<comment type="subcellular location">
    <subcellularLocation>
        <location evidence="6">Cell membrane</location>
        <topology evidence="6">Multi-pass membrane protein</topology>
    </subcellularLocation>
    <subcellularLocation>
        <location evidence="1">Membrane</location>
    </subcellularLocation>
</comment>
<evidence type="ECO:0000256" key="5">
    <source>
        <dbReference type="ARBA" id="ARBA00023136"/>
    </source>
</evidence>
<dbReference type="CDD" id="cd06662">
    <property type="entry name" value="SURF1"/>
    <property type="match status" value="1"/>
</dbReference>
<dbReference type="InterPro" id="IPR002994">
    <property type="entry name" value="Surf1/Shy1"/>
</dbReference>
<evidence type="ECO:0000256" key="4">
    <source>
        <dbReference type="ARBA" id="ARBA00022989"/>
    </source>
</evidence>
<feature type="region of interest" description="Disordered" evidence="7">
    <location>
        <begin position="226"/>
        <end position="278"/>
    </location>
</feature>
<keyword evidence="4" id="KW-1133">Transmembrane helix</keyword>
<reference evidence="8 9" key="1">
    <citation type="submission" date="2019-05" db="EMBL/GenBank/DDBJ databases">
        <title>Nesterenkonia sp. GY074 isolated from the Southern Atlantic Ocean.</title>
        <authorList>
            <person name="Zhang G."/>
        </authorList>
    </citation>
    <scope>NUCLEOTIDE SEQUENCE [LARGE SCALE GENOMIC DNA]</scope>
    <source>
        <strain evidence="8 9">GY074</strain>
    </source>
</reference>
<evidence type="ECO:0000313" key="8">
    <source>
        <dbReference type="EMBL" id="TLP98006.1"/>
    </source>
</evidence>
<evidence type="ECO:0000313" key="9">
    <source>
        <dbReference type="Proteomes" id="UP000310458"/>
    </source>
</evidence>
<dbReference type="PANTHER" id="PTHR23427">
    <property type="entry name" value="SURFEIT LOCUS PROTEIN"/>
    <property type="match status" value="1"/>
</dbReference>
<dbReference type="EMBL" id="VAVZ01000015">
    <property type="protein sequence ID" value="TLP98006.1"/>
    <property type="molecule type" value="Genomic_DNA"/>
</dbReference>
<keyword evidence="5" id="KW-0472">Membrane</keyword>
<keyword evidence="6" id="KW-1003">Cell membrane</keyword>